<dbReference type="KEGG" id="osu:NT6N_37390"/>
<evidence type="ECO:0000256" key="1">
    <source>
        <dbReference type="ARBA" id="ARBA00011073"/>
    </source>
</evidence>
<gene>
    <name evidence="7" type="ORF">NT6N_37390</name>
</gene>
<reference evidence="7" key="1">
    <citation type="submission" date="2024-07" db="EMBL/GenBank/DDBJ databases">
        <title>Complete genome sequence of Verrucomicrobiaceae bacterium NT6N.</title>
        <authorList>
            <person name="Huang C."/>
            <person name="Takami H."/>
            <person name="Hamasaki K."/>
        </authorList>
    </citation>
    <scope>NUCLEOTIDE SEQUENCE</scope>
    <source>
        <strain evidence="7">NT6N</strain>
    </source>
</reference>
<keyword evidence="4 5" id="KW-0720">Serine protease</keyword>
<evidence type="ECO:0000313" key="7">
    <source>
        <dbReference type="EMBL" id="BDS08699.1"/>
    </source>
</evidence>
<dbReference type="AlphaFoldDB" id="A0AAT9FS16"/>
<organism evidence="7">
    <name type="scientific">Oceaniferula spumae</name>
    <dbReference type="NCBI Taxonomy" id="2979115"/>
    <lineage>
        <taxon>Bacteria</taxon>
        <taxon>Pseudomonadati</taxon>
        <taxon>Verrucomicrobiota</taxon>
        <taxon>Verrucomicrobiia</taxon>
        <taxon>Verrucomicrobiales</taxon>
        <taxon>Verrucomicrobiaceae</taxon>
        <taxon>Oceaniferula</taxon>
    </lineage>
</organism>
<dbReference type="EMBL" id="AP026866">
    <property type="protein sequence ID" value="BDS08699.1"/>
    <property type="molecule type" value="Genomic_DNA"/>
</dbReference>
<feature type="active site" description="Charge relay system" evidence="5">
    <location>
        <position position="217"/>
    </location>
</feature>
<keyword evidence="3 5" id="KW-0378">Hydrolase</keyword>
<dbReference type="InterPro" id="IPR050131">
    <property type="entry name" value="Peptidase_S8_subtilisin-like"/>
</dbReference>
<accession>A0AAT9FS16</accession>
<dbReference type="PROSITE" id="PS51892">
    <property type="entry name" value="SUBTILASE"/>
    <property type="match status" value="1"/>
</dbReference>
<dbReference type="SUPFAM" id="SSF52743">
    <property type="entry name" value="Subtilisin-like"/>
    <property type="match status" value="1"/>
</dbReference>
<feature type="domain" description="Peptidase S8/S53" evidence="6">
    <location>
        <begin position="21"/>
        <end position="250"/>
    </location>
</feature>
<evidence type="ECO:0000256" key="5">
    <source>
        <dbReference type="PROSITE-ProRule" id="PRU01240"/>
    </source>
</evidence>
<comment type="similarity">
    <text evidence="1 5">Belongs to the peptidase S8 family.</text>
</comment>
<evidence type="ECO:0000259" key="6">
    <source>
        <dbReference type="Pfam" id="PF00082"/>
    </source>
</evidence>
<dbReference type="PANTHER" id="PTHR43806:SF11">
    <property type="entry name" value="CEREVISIN-RELATED"/>
    <property type="match status" value="1"/>
</dbReference>
<dbReference type="PROSITE" id="PS00136">
    <property type="entry name" value="SUBTILASE_ASP"/>
    <property type="match status" value="1"/>
</dbReference>
<dbReference type="Pfam" id="PF00082">
    <property type="entry name" value="Peptidase_S8"/>
    <property type="match status" value="1"/>
</dbReference>
<dbReference type="GO" id="GO:0004252">
    <property type="term" value="F:serine-type endopeptidase activity"/>
    <property type="evidence" value="ECO:0007669"/>
    <property type="project" value="UniProtKB-UniRule"/>
</dbReference>
<evidence type="ECO:0000256" key="2">
    <source>
        <dbReference type="ARBA" id="ARBA00022670"/>
    </source>
</evidence>
<dbReference type="InterPro" id="IPR015500">
    <property type="entry name" value="Peptidase_S8_subtilisin-rel"/>
</dbReference>
<name>A0AAT9FS16_9BACT</name>
<dbReference type="InterPro" id="IPR036852">
    <property type="entry name" value="Peptidase_S8/S53_dom_sf"/>
</dbReference>
<dbReference type="PRINTS" id="PR00723">
    <property type="entry name" value="SUBTILISIN"/>
</dbReference>
<feature type="active site" description="Charge relay system" evidence="5">
    <location>
        <position position="71"/>
    </location>
</feature>
<dbReference type="PANTHER" id="PTHR43806">
    <property type="entry name" value="PEPTIDASE S8"/>
    <property type="match status" value="1"/>
</dbReference>
<feature type="active site" description="Charge relay system" evidence="5">
    <location>
        <position position="30"/>
    </location>
</feature>
<evidence type="ECO:0000256" key="3">
    <source>
        <dbReference type="ARBA" id="ARBA00022801"/>
    </source>
</evidence>
<dbReference type="Gene3D" id="3.40.50.200">
    <property type="entry name" value="Peptidase S8/S53 domain"/>
    <property type="match status" value="1"/>
</dbReference>
<proteinExistence type="inferred from homology"/>
<keyword evidence="2 5" id="KW-0645">Protease</keyword>
<protein>
    <recommendedName>
        <fullName evidence="6">Peptidase S8/S53 domain-containing protein</fullName>
    </recommendedName>
</protein>
<dbReference type="InterPro" id="IPR023827">
    <property type="entry name" value="Peptidase_S8_Asp-AS"/>
</dbReference>
<evidence type="ECO:0000256" key="4">
    <source>
        <dbReference type="ARBA" id="ARBA00022825"/>
    </source>
</evidence>
<dbReference type="InterPro" id="IPR000209">
    <property type="entry name" value="Peptidase_S8/S53_dom"/>
</dbReference>
<sequence>MAQETWINPDQARSALQDGTGEGIRIAILDSGVETGHPALASLTLSDDLVIQSRGGKIEAVDGCGEDVFGHGSAVAGIIHRLAPQAEIGSFRVLGHFKESRAAVIREGVRAAALRGYDIIQCSFGAPARAQDAAVYKGWLDALYLRAIHVVAAGSNTGFHTAEWPAHFPTVIAVGADPDDGDDLQSRSGSLVEFAIRGRESSAAWIGGENKEVFGSSFAAPRVTAMLARILSVFPGIHPLHAKSLLRQIAKSPTE</sequence>
<dbReference type="GO" id="GO:0006508">
    <property type="term" value="P:proteolysis"/>
    <property type="evidence" value="ECO:0007669"/>
    <property type="project" value="UniProtKB-KW"/>
</dbReference>